<evidence type="ECO:0000313" key="3">
    <source>
        <dbReference type="EMBL" id="OGC47948.1"/>
    </source>
</evidence>
<dbReference type="EMBL" id="MEUX01000006">
    <property type="protein sequence ID" value="OGC47948.1"/>
    <property type="molecule type" value="Genomic_DNA"/>
</dbReference>
<dbReference type="GO" id="GO:0008360">
    <property type="term" value="P:regulation of cell shape"/>
    <property type="evidence" value="ECO:0007669"/>
    <property type="project" value="UniProtKB-UniRule"/>
</dbReference>
<dbReference type="AlphaFoldDB" id="A0A1F4USM9"/>
<dbReference type="PANTHER" id="PTHR30135:SF3">
    <property type="entry name" value="GLUCONEOGENESIS FACTOR-RELATED"/>
    <property type="match status" value="1"/>
</dbReference>
<gene>
    <name evidence="3" type="ORF">A2713_02365</name>
</gene>
<dbReference type="CDD" id="cd07187">
    <property type="entry name" value="YvcK_like"/>
    <property type="match status" value="1"/>
</dbReference>
<dbReference type="GO" id="GO:0043743">
    <property type="term" value="F:LPPG:FO 2-phospho-L-lactate transferase activity"/>
    <property type="evidence" value="ECO:0007669"/>
    <property type="project" value="InterPro"/>
</dbReference>
<keyword evidence="1 2" id="KW-0963">Cytoplasm</keyword>
<organism evidence="3 4">
    <name type="scientific">candidate division WWE3 bacterium RIFCSPHIGHO2_01_FULL_35_17</name>
    <dbReference type="NCBI Taxonomy" id="1802614"/>
    <lineage>
        <taxon>Bacteria</taxon>
        <taxon>Katanobacteria</taxon>
    </lineage>
</organism>
<dbReference type="Pfam" id="PF01933">
    <property type="entry name" value="CofD"/>
    <property type="match status" value="1"/>
</dbReference>
<evidence type="ECO:0000313" key="4">
    <source>
        <dbReference type="Proteomes" id="UP000176444"/>
    </source>
</evidence>
<sequence length="328" mass="36354">MKRIVVIGGGTGTYTVLSAIKHIKDIDITAIVTSADSGGSTGVLRDEFGQLPVGDFRQCLVALSQDGNGDNILRKLFEYRFSKGGPGLEGHNFGNLLITALTDILASEEEAFRKASKILNIQGRVFPITFDDIQLIAEYENGSIAYGEAMVDEPGASHDGSQRIVSLWVQPKAKIYEKSAEAIEKADYIIIGPGDLYTSLLANIVVDGVTEAIKESNAKIIYIPNIVSKWGQTHGFRTSDYVNEIEKYLERKINCILMNNKKLPKSSLKKYEMEKSYAVEDDLAEDKRVIRADLLKAVEVNPIKGDRVKRSLLRHDSKKLMREISTLL</sequence>
<name>A0A1F4USM9_UNCKA</name>
<dbReference type="InterPro" id="IPR010119">
    <property type="entry name" value="Gluconeogen_factor"/>
</dbReference>
<dbReference type="NCBIfam" id="TIGR01826">
    <property type="entry name" value="CofD_related"/>
    <property type="match status" value="1"/>
</dbReference>
<dbReference type="InterPro" id="IPR038136">
    <property type="entry name" value="CofD-like_dom_sf"/>
</dbReference>
<dbReference type="GO" id="GO:0005737">
    <property type="term" value="C:cytoplasm"/>
    <property type="evidence" value="ECO:0007669"/>
    <property type="project" value="UniProtKB-SubCell"/>
</dbReference>
<dbReference type="SUPFAM" id="SSF142338">
    <property type="entry name" value="CofD-like"/>
    <property type="match status" value="1"/>
</dbReference>
<dbReference type="PANTHER" id="PTHR30135">
    <property type="entry name" value="UNCHARACTERIZED PROTEIN YVCK-RELATED"/>
    <property type="match status" value="1"/>
</dbReference>
<dbReference type="HAMAP" id="MF_00973">
    <property type="entry name" value="Gluconeogen_factor"/>
    <property type="match status" value="1"/>
</dbReference>
<comment type="similarity">
    <text evidence="2">Belongs to the gluconeogenesis factor family.</text>
</comment>
<dbReference type="InterPro" id="IPR002882">
    <property type="entry name" value="CofD"/>
</dbReference>
<evidence type="ECO:0000256" key="2">
    <source>
        <dbReference type="HAMAP-Rule" id="MF_00973"/>
    </source>
</evidence>
<reference evidence="3 4" key="1">
    <citation type="journal article" date="2016" name="Nat. Commun.">
        <title>Thousands of microbial genomes shed light on interconnected biogeochemical processes in an aquifer system.</title>
        <authorList>
            <person name="Anantharaman K."/>
            <person name="Brown C.T."/>
            <person name="Hug L.A."/>
            <person name="Sharon I."/>
            <person name="Castelle C.J."/>
            <person name="Probst A.J."/>
            <person name="Thomas B.C."/>
            <person name="Singh A."/>
            <person name="Wilkins M.J."/>
            <person name="Karaoz U."/>
            <person name="Brodie E.L."/>
            <person name="Williams K.H."/>
            <person name="Hubbard S.S."/>
            <person name="Banfield J.F."/>
        </authorList>
    </citation>
    <scope>NUCLEOTIDE SEQUENCE [LARGE SCALE GENOMIC DNA]</scope>
</reference>
<accession>A0A1F4USM9</accession>
<dbReference type="Gene3D" id="3.40.50.10680">
    <property type="entry name" value="CofD-like domains"/>
    <property type="match status" value="1"/>
</dbReference>
<evidence type="ECO:0000256" key="1">
    <source>
        <dbReference type="ARBA" id="ARBA00022490"/>
    </source>
</evidence>
<protein>
    <recommendedName>
        <fullName evidence="2">Putative gluconeogenesis factor</fullName>
    </recommendedName>
</protein>
<comment type="caution">
    <text evidence="3">The sequence shown here is derived from an EMBL/GenBank/DDBJ whole genome shotgun (WGS) entry which is preliminary data.</text>
</comment>
<comment type="function">
    <text evidence="2">Required for morphogenesis under gluconeogenic growth conditions.</text>
</comment>
<proteinExistence type="inferred from homology"/>
<dbReference type="Proteomes" id="UP000176444">
    <property type="component" value="Unassembled WGS sequence"/>
</dbReference>
<comment type="subcellular location">
    <subcellularLocation>
        <location evidence="2">Cytoplasm</location>
    </subcellularLocation>
</comment>